<dbReference type="HOGENOM" id="CLU_003772_0_1_9"/>
<dbReference type="PANTHER" id="PTHR36848:SF2">
    <property type="entry name" value="SECRETED PROTEIN"/>
    <property type="match status" value="1"/>
</dbReference>
<dbReference type="EMBL" id="ACEC01000103">
    <property type="protein sequence ID" value="EEG29408.1"/>
    <property type="molecule type" value="Genomic_DNA"/>
</dbReference>
<comment type="caution">
    <text evidence="2">The sequence shown here is derived from an EMBL/GenBank/DDBJ whole genome shotgun (WGS) entry which is preliminary data.</text>
</comment>
<accession>C0EGK5</accession>
<name>C0EGK5_9FIRM</name>
<dbReference type="InterPro" id="IPR053161">
    <property type="entry name" value="Ulvan_degrading_GH"/>
</dbReference>
<dbReference type="Proteomes" id="UP000003340">
    <property type="component" value="Unassembled WGS sequence"/>
</dbReference>
<dbReference type="Pfam" id="PF07554">
    <property type="entry name" value="FIVAR"/>
    <property type="match status" value="2"/>
</dbReference>
<dbReference type="STRING" id="537013.CLOSTMETH_02998"/>
<proteinExistence type="predicted"/>
<dbReference type="Gene3D" id="2.60.120.260">
    <property type="entry name" value="Galactose-binding domain-like"/>
    <property type="match status" value="1"/>
</dbReference>
<evidence type="ECO:0000256" key="1">
    <source>
        <dbReference type="SAM" id="Coils"/>
    </source>
</evidence>
<dbReference type="InterPro" id="IPR008979">
    <property type="entry name" value="Galactose-bd-like_sf"/>
</dbReference>
<protein>
    <submittedName>
        <fullName evidence="2">LPXTG-motif cell wall anchor domain protein</fullName>
    </submittedName>
</protein>
<feature type="coiled-coil region" evidence="1">
    <location>
        <begin position="1331"/>
        <end position="1358"/>
    </location>
</feature>
<dbReference type="PANTHER" id="PTHR36848">
    <property type="entry name" value="DNA-BINDING PROTEIN (PUTATIVE SECRETED PROTEIN)-RELATED"/>
    <property type="match status" value="1"/>
</dbReference>
<organism evidence="2 3">
    <name type="scientific">[Clostridium] methylpentosum DSM 5476</name>
    <dbReference type="NCBI Taxonomy" id="537013"/>
    <lineage>
        <taxon>Bacteria</taxon>
        <taxon>Bacillati</taxon>
        <taxon>Bacillota</taxon>
        <taxon>Clostridia</taxon>
        <taxon>Eubacteriales</taxon>
        <taxon>Oscillospiraceae</taxon>
        <taxon>Oscillospiraceae incertae sedis</taxon>
    </lineage>
</organism>
<dbReference type="Gene3D" id="1.20.1270.90">
    <property type="entry name" value="AF1782-like"/>
    <property type="match status" value="2"/>
</dbReference>
<evidence type="ECO:0000313" key="2">
    <source>
        <dbReference type="EMBL" id="EEG29408.1"/>
    </source>
</evidence>
<keyword evidence="1" id="KW-0175">Coiled coil</keyword>
<reference evidence="2 3" key="1">
    <citation type="submission" date="2009-01" db="EMBL/GenBank/DDBJ databases">
        <authorList>
            <person name="Fulton L."/>
            <person name="Clifton S."/>
            <person name="Fulton B."/>
            <person name="Xu J."/>
            <person name="Minx P."/>
            <person name="Pepin K.H."/>
            <person name="Johnson M."/>
            <person name="Bhonagiri V."/>
            <person name="Nash W.E."/>
            <person name="Mardis E.R."/>
            <person name="Wilson R.K."/>
        </authorList>
    </citation>
    <scope>NUCLEOTIDE SEQUENCE [LARGE SCALE GENOMIC DNA]</scope>
    <source>
        <strain evidence="2 3">DSM 5476</strain>
    </source>
</reference>
<sequence>MRAHCQLPAEHAKMKLSSYLQKNDGYRYKLTNVKQKGGNKMKKSKLIAAVLAAAMTLTTLSAAFPASAAADLSPGAVVSAFQNPNYQQKPMARMWFPDAGAGIDEYDTIEKQILALADGGFGGVEVTMMVNGSNMNNEDAKLVGWGTPAYQSLLKKVLRAAEKVEGGFIVDITITAHWPTVINNVDPNDAAASQELSYQYKKVTAEDIGTITSLPLPEQKISRKNDGLPTMYFLYTDTFVSAALAKVVDMKEVTSGGGGGGWPGGGEFPGGQPMAADAETTYAPVFEFDSVIDLTDSTSVIEGAGYAAGVPDEAAWNEYYAGVGSYQENIVDVYGEETTEEACADSFNGKIDSEGNRLRMANWQNFYQTDLTGVDVLEDYTPSEGEELQVGDYVLVGLYRRGTGQVMSDGPFGGTSNPMAGSAFVTNYFCSDGVDAITTYWNKNLLDDELVELLKQNGSSIFEDSIEASFSSSAWSYNLIDEMEQDGYQYTTELPLVKALGASSFDDSAITAEIGQDYNLLMGRMYEQKHAAPIMEWAKGFNYTYRAQPYSLAGLDVGSASAAIDIPEGDNGAKGDGLRYMASAVNMGDKQYFSMEAVTATGNLRMNWADIATEVAQNYSDGVNHAILHGTPYSKNYNGFDANWPGWMAFGNCFAGSYTYRQTYWDDVNDLADFMARNQAVLQEGTAKVDLVFLKDKTTTFSTSTGNDFQTLLNSGYSYNMLSEGLFNLENAKVTGGVLCENGPAYKALVFDQVSTISTQAMASVLEYAQAGLPVILYKSNPSNIYGSDSETNSDAAMLALYDELLTLSNVKSVSTEEELLAALEELGVTSYASYDLPYLETSHYVDEEDGSNFYYIFNNPASCVSNTGMSAGKNLSFKNGDAIEGSITLTGEGIPYTLDAWTGEVTPIGNYIDNGDGTITTNVSLTGGSSTIIGILKNTDGLTQPTQGSAVSADGGQVVYQDGELVFRSNEAGNHQVELADGSSKTVYVPSSLETVDLSGEGWTLVLESWGPDTSEENIQGSAQSDGIADQFEHVIYKDPSNSTKTSITFENVALGTWSELQPTDEQLETIGMSVETIREKLIAQGHSNKTENINPMDYVSGIGLYTKTFTLPEGWTSSTGAVMNLTYSQDQITKVIVNGHEITTVDNISDQLDIGKYLVAGENTISVKLASPLANRAIIESFALASGSVNGQNMQMSGNKPETIGLTSVTLTPYTQIALNAPNTSILDQVIAYADQAIASGELDGAIGSVQDSFLAAYENAVAVAENPASQAQVDEAWITLMNEIHKLGFQAGDKEALGKLVNYASSLDMSLYTDGLAKDTFLAALAAAEEVLSDRDALQEEVETAQDSLLDALANLRYKADKSILEQLLTQANAIDTSAYTAETVDAFHAAKAASQEVYQNPEAEQDEVDQAVSNLSDAINALEILEPVSTAPVAGDSTAATGSSTPKTGEATPIALAAALLLLSGCAIFKKRRH</sequence>
<dbReference type="GO" id="GO:0004553">
    <property type="term" value="F:hydrolase activity, hydrolyzing O-glycosyl compounds"/>
    <property type="evidence" value="ECO:0007669"/>
    <property type="project" value="InterPro"/>
</dbReference>
<dbReference type="SUPFAM" id="SSF49785">
    <property type="entry name" value="Galactose-binding domain-like"/>
    <property type="match status" value="1"/>
</dbReference>
<keyword evidence="3" id="KW-1185">Reference proteome</keyword>
<reference evidence="2 3" key="2">
    <citation type="submission" date="2009-02" db="EMBL/GenBank/DDBJ databases">
        <title>Draft genome sequence of Clostridium methylpentosum (DSM 5476).</title>
        <authorList>
            <person name="Sudarsanam P."/>
            <person name="Ley R."/>
            <person name="Guruge J."/>
            <person name="Turnbaugh P.J."/>
            <person name="Mahowald M."/>
            <person name="Liep D."/>
            <person name="Gordon J."/>
        </authorList>
    </citation>
    <scope>NUCLEOTIDE SEQUENCE [LARGE SCALE GENOMIC DNA]</scope>
    <source>
        <strain evidence="2 3">DSM 5476</strain>
    </source>
</reference>
<dbReference type="eggNOG" id="COG3250">
    <property type="taxonomic scope" value="Bacteria"/>
</dbReference>
<dbReference type="GO" id="GO:0005975">
    <property type="term" value="P:carbohydrate metabolic process"/>
    <property type="evidence" value="ECO:0007669"/>
    <property type="project" value="InterPro"/>
</dbReference>
<dbReference type="eggNOG" id="COG1538">
    <property type="taxonomic scope" value="Bacteria"/>
</dbReference>
<dbReference type="Pfam" id="PF17132">
    <property type="entry name" value="Glyco_hydro_106"/>
    <property type="match status" value="1"/>
</dbReference>
<gene>
    <name evidence="2" type="ORF">CLOSTMETH_02998</name>
</gene>
<evidence type="ECO:0000313" key="3">
    <source>
        <dbReference type="Proteomes" id="UP000003340"/>
    </source>
</evidence>